<evidence type="ECO:0000313" key="3">
    <source>
        <dbReference type="EMBL" id="KAK4137770.1"/>
    </source>
</evidence>
<feature type="transmembrane region" description="Helical" evidence="2">
    <location>
        <begin position="95"/>
        <end position="117"/>
    </location>
</feature>
<keyword evidence="2" id="KW-0472">Membrane</keyword>
<feature type="compositionally biased region" description="Low complexity" evidence="1">
    <location>
        <begin position="47"/>
        <end position="58"/>
    </location>
</feature>
<dbReference type="EMBL" id="MU853402">
    <property type="protein sequence ID" value="KAK4137770.1"/>
    <property type="molecule type" value="Genomic_DNA"/>
</dbReference>
<organism evidence="3 4">
    <name type="scientific">Trichocladium antarcticum</name>
    <dbReference type="NCBI Taxonomy" id="1450529"/>
    <lineage>
        <taxon>Eukaryota</taxon>
        <taxon>Fungi</taxon>
        <taxon>Dikarya</taxon>
        <taxon>Ascomycota</taxon>
        <taxon>Pezizomycotina</taxon>
        <taxon>Sordariomycetes</taxon>
        <taxon>Sordariomycetidae</taxon>
        <taxon>Sordariales</taxon>
        <taxon>Chaetomiaceae</taxon>
        <taxon>Trichocladium</taxon>
    </lineage>
</organism>
<reference evidence="3" key="2">
    <citation type="submission" date="2023-05" db="EMBL/GenBank/DDBJ databases">
        <authorList>
            <consortium name="Lawrence Berkeley National Laboratory"/>
            <person name="Steindorff A."/>
            <person name="Hensen N."/>
            <person name="Bonometti L."/>
            <person name="Westerberg I."/>
            <person name="Brannstrom I.O."/>
            <person name="Guillou S."/>
            <person name="Cros-Aarteil S."/>
            <person name="Calhoun S."/>
            <person name="Haridas S."/>
            <person name="Kuo A."/>
            <person name="Mondo S."/>
            <person name="Pangilinan J."/>
            <person name="Riley R."/>
            <person name="Labutti K."/>
            <person name="Andreopoulos B."/>
            <person name="Lipzen A."/>
            <person name="Chen C."/>
            <person name="Yanf M."/>
            <person name="Daum C."/>
            <person name="Ng V."/>
            <person name="Clum A."/>
            <person name="Ohm R."/>
            <person name="Martin F."/>
            <person name="Silar P."/>
            <person name="Natvig D."/>
            <person name="Lalanne C."/>
            <person name="Gautier V."/>
            <person name="Ament-Velasquez S.L."/>
            <person name="Kruys A."/>
            <person name="Hutchinson M.I."/>
            <person name="Powell A.J."/>
            <person name="Barry K."/>
            <person name="Miller A.N."/>
            <person name="Grigoriev I.V."/>
            <person name="Debuchy R."/>
            <person name="Gladieux P."/>
            <person name="Thoren M.H."/>
            <person name="Johannesson H."/>
        </authorList>
    </citation>
    <scope>NUCLEOTIDE SEQUENCE</scope>
    <source>
        <strain evidence="3">CBS 123565</strain>
    </source>
</reference>
<accession>A0AAN6URX8</accession>
<feature type="region of interest" description="Disordered" evidence="1">
    <location>
        <begin position="46"/>
        <end position="72"/>
    </location>
</feature>
<keyword evidence="2" id="KW-1133">Transmembrane helix</keyword>
<reference evidence="3" key="1">
    <citation type="journal article" date="2023" name="Mol. Phylogenet. Evol.">
        <title>Genome-scale phylogeny and comparative genomics of the fungal order Sordariales.</title>
        <authorList>
            <person name="Hensen N."/>
            <person name="Bonometti L."/>
            <person name="Westerberg I."/>
            <person name="Brannstrom I.O."/>
            <person name="Guillou S."/>
            <person name="Cros-Aarteil S."/>
            <person name="Calhoun S."/>
            <person name="Haridas S."/>
            <person name="Kuo A."/>
            <person name="Mondo S."/>
            <person name="Pangilinan J."/>
            <person name="Riley R."/>
            <person name="LaButti K."/>
            <person name="Andreopoulos B."/>
            <person name="Lipzen A."/>
            <person name="Chen C."/>
            <person name="Yan M."/>
            <person name="Daum C."/>
            <person name="Ng V."/>
            <person name="Clum A."/>
            <person name="Steindorff A."/>
            <person name="Ohm R.A."/>
            <person name="Martin F."/>
            <person name="Silar P."/>
            <person name="Natvig D.O."/>
            <person name="Lalanne C."/>
            <person name="Gautier V."/>
            <person name="Ament-Velasquez S.L."/>
            <person name="Kruys A."/>
            <person name="Hutchinson M.I."/>
            <person name="Powell A.J."/>
            <person name="Barry K."/>
            <person name="Miller A.N."/>
            <person name="Grigoriev I.V."/>
            <person name="Debuchy R."/>
            <person name="Gladieux P."/>
            <person name="Hiltunen Thoren M."/>
            <person name="Johannesson H."/>
        </authorList>
    </citation>
    <scope>NUCLEOTIDE SEQUENCE</scope>
    <source>
        <strain evidence="3">CBS 123565</strain>
    </source>
</reference>
<protein>
    <submittedName>
        <fullName evidence="3">Uncharacterized protein</fullName>
    </submittedName>
</protein>
<gene>
    <name evidence="3" type="ORF">BT67DRAFT_371097</name>
</gene>
<feature type="transmembrane region" description="Helical" evidence="2">
    <location>
        <begin position="129"/>
        <end position="150"/>
    </location>
</feature>
<proteinExistence type="predicted"/>
<keyword evidence="4" id="KW-1185">Reference proteome</keyword>
<dbReference type="AlphaFoldDB" id="A0AAN6URX8"/>
<evidence type="ECO:0000256" key="2">
    <source>
        <dbReference type="SAM" id="Phobius"/>
    </source>
</evidence>
<comment type="caution">
    <text evidence="3">The sequence shown here is derived from an EMBL/GenBank/DDBJ whole genome shotgun (WGS) entry which is preliminary data.</text>
</comment>
<name>A0AAN6URX8_9PEZI</name>
<dbReference type="Proteomes" id="UP001304895">
    <property type="component" value="Unassembled WGS sequence"/>
</dbReference>
<evidence type="ECO:0000256" key="1">
    <source>
        <dbReference type="SAM" id="MobiDB-lite"/>
    </source>
</evidence>
<evidence type="ECO:0000313" key="4">
    <source>
        <dbReference type="Proteomes" id="UP001304895"/>
    </source>
</evidence>
<sequence length="333" mass="36312">MASFARGLGPRMMLLLRHQGPRECATQPTRLVPRARFSASRILQQTAARSGRPAAKAAPKPPAAKPAAAAPRPSTYAQQLALKGRTLLYEAPSHFWFRAGCFTSGAFCISYTVYQYWTIILHPPEGLYWWIPHAYGVILVAMAGMAAYFVMGAGRVVRSIEAVPAASVAKHLLAARAAAAGAGAATPSPIWIEVATRRMAPFLPPKKTLLLPEEVQLPFRMYSVFGAVNGFPPAGHKTLTFAEKVRAEREDRDAKIAARKYTMDHIMTAPFRDAGKAFGTAFAGIRRSFNRDGFVKIKLGTQTYKLDVTGGGWALDNGRAMDRLLAVRPNAMR</sequence>
<keyword evidence="2" id="KW-0812">Transmembrane</keyword>